<proteinExistence type="predicted"/>
<keyword evidence="3" id="KW-1185">Reference proteome</keyword>
<name>A0AAD8YAJ4_9STRA</name>
<gene>
    <name evidence="2" type="ORF">QTG54_007369</name>
</gene>
<keyword evidence="1" id="KW-0732">Signal</keyword>
<sequence length="535" mass="56183">MTMSRSKGALALLLLSSFLSSSSTHAATTTLVDSTGSLNKASTLPPTTFKEDGSSGVVALLTSPGTTGSFFPPVTTVIVDGSILKAPGASLEESTGLARGIGAAAAGTLADAVVLGGVTMGDVEGGLAGTRHGRTLAELFSSVLQSKKSGSASTLIVAVEEASGASSSSSLDADSIKENIEEIFDGVAALVLGVNDEEELSGYFNVEVALVKSSEDVTKVMDQAAKAAATSTKSSSSVMGSKPFSTAFSEIYSTLSSSPDYADPTPVAEAILACNDAYSRAFGMSRAKIASWKHRASRGLLVDKFGMNADSLLQRTLDLFDRDTMAAAGLPSAGEQRLMIRQRLQQRMEKTLNDLFDVQMGILEKKTLKKFNHSLLKKMSKDGLDSAQFFEDNATALRTALFAFETSAALLEIPSLSLTKSNAVRDVTGKLNNALMTFPDSPAAKIKAMKKVEQTVSKKKKPSEGSIDLALDVVAMIRPDGFGNLQGFAGYQLGPHSVTVGCHNDADDPQVIAQFGGVRPPFIRVQPKLKLEVEL</sequence>
<dbReference type="AlphaFoldDB" id="A0AAD8YAJ4"/>
<evidence type="ECO:0000313" key="3">
    <source>
        <dbReference type="Proteomes" id="UP001224775"/>
    </source>
</evidence>
<evidence type="ECO:0000256" key="1">
    <source>
        <dbReference type="SAM" id="SignalP"/>
    </source>
</evidence>
<protein>
    <recommendedName>
        <fullName evidence="4">Peptidase M17 leucyl aminopeptidase N-terminal domain-containing protein</fullName>
    </recommendedName>
</protein>
<accession>A0AAD8YAJ4</accession>
<dbReference type="Proteomes" id="UP001224775">
    <property type="component" value="Unassembled WGS sequence"/>
</dbReference>
<comment type="caution">
    <text evidence="2">The sequence shown here is derived from an EMBL/GenBank/DDBJ whole genome shotgun (WGS) entry which is preliminary data.</text>
</comment>
<evidence type="ECO:0000313" key="2">
    <source>
        <dbReference type="EMBL" id="KAK1741796.1"/>
    </source>
</evidence>
<organism evidence="2 3">
    <name type="scientific">Skeletonema marinoi</name>
    <dbReference type="NCBI Taxonomy" id="267567"/>
    <lineage>
        <taxon>Eukaryota</taxon>
        <taxon>Sar</taxon>
        <taxon>Stramenopiles</taxon>
        <taxon>Ochrophyta</taxon>
        <taxon>Bacillariophyta</taxon>
        <taxon>Coscinodiscophyceae</taxon>
        <taxon>Thalassiosirophycidae</taxon>
        <taxon>Thalassiosirales</taxon>
        <taxon>Skeletonemataceae</taxon>
        <taxon>Skeletonema</taxon>
        <taxon>Skeletonema marinoi-dohrnii complex</taxon>
    </lineage>
</organism>
<dbReference type="EMBL" id="JATAAI010000012">
    <property type="protein sequence ID" value="KAK1741796.1"/>
    <property type="molecule type" value="Genomic_DNA"/>
</dbReference>
<feature type="chain" id="PRO_5042044315" description="Peptidase M17 leucyl aminopeptidase N-terminal domain-containing protein" evidence="1">
    <location>
        <begin position="27"/>
        <end position="535"/>
    </location>
</feature>
<evidence type="ECO:0008006" key="4">
    <source>
        <dbReference type="Google" id="ProtNLM"/>
    </source>
</evidence>
<feature type="signal peptide" evidence="1">
    <location>
        <begin position="1"/>
        <end position="26"/>
    </location>
</feature>
<reference evidence="2" key="1">
    <citation type="submission" date="2023-06" db="EMBL/GenBank/DDBJ databases">
        <title>Survivors Of The Sea: Transcriptome response of Skeletonema marinoi to long-term dormancy.</title>
        <authorList>
            <person name="Pinder M.I.M."/>
            <person name="Kourtchenko O."/>
            <person name="Robertson E.K."/>
            <person name="Larsson T."/>
            <person name="Maumus F."/>
            <person name="Osuna-Cruz C.M."/>
            <person name="Vancaester E."/>
            <person name="Stenow R."/>
            <person name="Vandepoele K."/>
            <person name="Ploug H."/>
            <person name="Bruchert V."/>
            <person name="Godhe A."/>
            <person name="Topel M."/>
        </authorList>
    </citation>
    <scope>NUCLEOTIDE SEQUENCE</scope>
    <source>
        <strain evidence="2">R05AC</strain>
    </source>
</reference>